<dbReference type="AlphaFoldDB" id="A0A9R0JU70"/>
<dbReference type="KEGG" id="soe:110786453"/>
<name>A0A9R0JU70_SPIOL</name>
<evidence type="ECO:0000256" key="1">
    <source>
        <dbReference type="SAM" id="MobiDB-lite"/>
    </source>
</evidence>
<accession>A0A9R0JU70</accession>
<dbReference type="GeneID" id="110786453"/>
<evidence type="ECO:0000256" key="2">
    <source>
        <dbReference type="SAM" id="Phobius"/>
    </source>
</evidence>
<feature type="compositionally biased region" description="Basic residues" evidence="1">
    <location>
        <begin position="399"/>
        <end position="413"/>
    </location>
</feature>
<gene>
    <name evidence="4" type="primary">LOC110786453</name>
</gene>
<reference evidence="4" key="2">
    <citation type="submission" date="2025-08" db="UniProtKB">
        <authorList>
            <consortium name="RefSeq"/>
        </authorList>
    </citation>
    <scope>IDENTIFICATION</scope>
    <source>
        <tissue evidence="4">Leaf</tissue>
    </source>
</reference>
<dbReference type="PANTHER" id="PTHR33868">
    <property type="entry name" value="EXPRESSED PROTEIN"/>
    <property type="match status" value="1"/>
</dbReference>
<evidence type="ECO:0000313" key="3">
    <source>
        <dbReference type="Proteomes" id="UP000813463"/>
    </source>
</evidence>
<reference evidence="3" key="1">
    <citation type="journal article" date="2021" name="Nat. Commun.">
        <title>Genomic analyses provide insights into spinach domestication and the genetic basis of agronomic traits.</title>
        <authorList>
            <person name="Cai X."/>
            <person name="Sun X."/>
            <person name="Xu C."/>
            <person name="Sun H."/>
            <person name="Wang X."/>
            <person name="Ge C."/>
            <person name="Zhang Z."/>
            <person name="Wang Q."/>
            <person name="Fei Z."/>
            <person name="Jiao C."/>
            <person name="Wang Q."/>
        </authorList>
    </citation>
    <scope>NUCLEOTIDE SEQUENCE [LARGE SCALE GENOMIC DNA]</scope>
    <source>
        <strain evidence="3">cv. Varoflay</strain>
    </source>
</reference>
<dbReference type="PANTHER" id="PTHR33868:SF2">
    <property type="entry name" value="EXPRESSED PROTEIN"/>
    <property type="match status" value="1"/>
</dbReference>
<feature type="transmembrane region" description="Helical" evidence="2">
    <location>
        <begin position="420"/>
        <end position="448"/>
    </location>
</feature>
<organism evidence="3 4">
    <name type="scientific">Spinacia oleracea</name>
    <name type="common">Spinach</name>
    <dbReference type="NCBI Taxonomy" id="3562"/>
    <lineage>
        <taxon>Eukaryota</taxon>
        <taxon>Viridiplantae</taxon>
        <taxon>Streptophyta</taxon>
        <taxon>Embryophyta</taxon>
        <taxon>Tracheophyta</taxon>
        <taxon>Spermatophyta</taxon>
        <taxon>Magnoliopsida</taxon>
        <taxon>eudicotyledons</taxon>
        <taxon>Gunneridae</taxon>
        <taxon>Pentapetalae</taxon>
        <taxon>Caryophyllales</taxon>
        <taxon>Chenopodiaceae</taxon>
        <taxon>Chenopodioideae</taxon>
        <taxon>Anserineae</taxon>
        <taxon>Spinacia</taxon>
    </lineage>
</organism>
<keyword evidence="2" id="KW-0472">Membrane</keyword>
<feature type="region of interest" description="Disordered" evidence="1">
    <location>
        <begin position="383"/>
        <end position="416"/>
    </location>
</feature>
<dbReference type="Proteomes" id="UP000813463">
    <property type="component" value="Chromosome 2"/>
</dbReference>
<protein>
    <submittedName>
        <fullName evidence="4">Uncharacterized protein</fullName>
    </submittedName>
</protein>
<proteinExistence type="predicted"/>
<feature type="region of interest" description="Disordered" evidence="1">
    <location>
        <begin position="269"/>
        <end position="301"/>
    </location>
</feature>
<evidence type="ECO:0000313" key="4">
    <source>
        <dbReference type="RefSeq" id="XP_021846705.2"/>
    </source>
</evidence>
<dbReference type="RefSeq" id="XP_021846705.2">
    <property type="nucleotide sequence ID" value="XM_021991013.2"/>
</dbReference>
<keyword evidence="2" id="KW-1133">Transmembrane helix</keyword>
<sequence>MAAAEARTAWQRTANRYFVQEDAKRAPKLACCQSSTSSSKLADAGPTNVTDALDHRAVGRMPFNRTPSYSNLPPDAKWWLQMQPNHGDYRGLNFQQLNAKTAENSSPVTMNTDLPVREIATMTDKSDFESFLDVKKHPDSILDELNTVSSNKVDQDYLDVKKMTDYYEFLEMEMVGSSISKQTSNISSNKDSSWIGGEKVPWWRVSDGEELASFVAQKSLHHVENCDLPPPQKRHVRKEPPSKQAKCMFDHDEIYMSSLEWEARSDAISSPSSGVSQGKHWSSVQGGLSQNDNAASEPIRTNNDVPEEVRVFDEDPCKAKLLEALCHSQTRAREAEKAAKLAYTEKEHILKLFFRQASQLFAYKQWFKILQLENLLLQTEGDSSSPLTDFPDVLPWKPHTPRKKVQKPKRRRRGSQENDIGKYAVAFAVGFTLVGAGLILGWTVGWLLPAF</sequence>
<keyword evidence="3" id="KW-1185">Reference proteome</keyword>
<keyword evidence="2" id="KW-0812">Transmembrane</keyword>